<accession>A0A1G7I4J0</accession>
<evidence type="ECO:0000256" key="3">
    <source>
        <dbReference type="ARBA" id="ARBA00022741"/>
    </source>
</evidence>
<evidence type="ECO:0000259" key="11">
    <source>
        <dbReference type="Pfam" id="PF17941"/>
    </source>
</evidence>
<dbReference type="Pfam" id="PF13090">
    <property type="entry name" value="PP_kinase_C"/>
    <property type="match status" value="1"/>
</dbReference>
<evidence type="ECO:0000259" key="9">
    <source>
        <dbReference type="Pfam" id="PF13089"/>
    </source>
</evidence>
<dbReference type="PIRSF" id="PIRSF015589">
    <property type="entry name" value="PP_kinase"/>
    <property type="match status" value="1"/>
</dbReference>
<reference evidence="13" key="1">
    <citation type="submission" date="2016-10" db="EMBL/GenBank/DDBJ databases">
        <authorList>
            <person name="Varghese N."/>
            <person name="Submissions S."/>
        </authorList>
    </citation>
    <scope>NUCLEOTIDE SEQUENCE [LARGE SCALE GENOMIC DNA]</scope>
    <source>
        <strain evidence="13">DSM 24729</strain>
    </source>
</reference>
<feature type="binding site" evidence="6">
    <location>
        <position position="409"/>
    </location>
    <ligand>
        <name>Mg(2+)</name>
        <dbReference type="ChEBI" id="CHEBI:18420"/>
    </ligand>
</feature>
<evidence type="ECO:0000313" key="12">
    <source>
        <dbReference type="EMBL" id="SDF07518.1"/>
    </source>
</evidence>
<dbReference type="GO" id="GO:0005524">
    <property type="term" value="F:ATP binding"/>
    <property type="evidence" value="ECO:0007669"/>
    <property type="project" value="UniProtKB-KW"/>
</dbReference>
<dbReference type="InterPro" id="IPR041108">
    <property type="entry name" value="PP_kinase_C_1"/>
</dbReference>
<dbReference type="eggNOG" id="COG0855">
    <property type="taxonomic scope" value="Bacteria"/>
</dbReference>
<keyword evidence="5 6" id="KW-0067">ATP-binding</keyword>
<dbReference type="SUPFAM" id="SSF140356">
    <property type="entry name" value="PPK N-terminal domain-like"/>
    <property type="match status" value="1"/>
</dbReference>
<dbReference type="GO" id="GO:0046872">
    <property type="term" value="F:metal ion binding"/>
    <property type="evidence" value="ECO:0007669"/>
    <property type="project" value="UniProtKB-KW"/>
</dbReference>
<evidence type="ECO:0000256" key="2">
    <source>
        <dbReference type="ARBA" id="ARBA00022679"/>
    </source>
</evidence>
<keyword evidence="2 6" id="KW-0808">Transferase</keyword>
<comment type="PTM">
    <text evidence="6 7">An intermediate of this reaction is the autophosphorylated ppk in which a phosphate is covalently linked to a histidine residue through a N-P bond.</text>
</comment>
<proteinExistence type="inferred from homology"/>
<keyword evidence="6" id="KW-0479">Metal-binding</keyword>
<feature type="binding site" evidence="6">
    <location>
        <position position="472"/>
    </location>
    <ligand>
        <name>ATP</name>
        <dbReference type="ChEBI" id="CHEBI:30616"/>
    </ligand>
</feature>
<evidence type="ECO:0000259" key="8">
    <source>
        <dbReference type="Pfam" id="PF02503"/>
    </source>
</evidence>
<dbReference type="InterPro" id="IPR036832">
    <property type="entry name" value="PPK_N_dom_sf"/>
</dbReference>
<comment type="catalytic activity">
    <reaction evidence="6 7">
        <text>[phosphate](n) + ATP = [phosphate](n+1) + ADP</text>
        <dbReference type="Rhea" id="RHEA:19573"/>
        <dbReference type="Rhea" id="RHEA-COMP:9859"/>
        <dbReference type="Rhea" id="RHEA-COMP:14280"/>
        <dbReference type="ChEBI" id="CHEBI:16838"/>
        <dbReference type="ChEBI" id="CHEBI:30616"/>
        <dbReference type="ChEBI" id="CHEBI:456216"/>
        <dbReference type="EC" id="2.7.4.1"/>
    </reaction>
</comment>
<dbReference type="NCBIfam" id="NF003917">
    <property type="entry name" value="PRK05443.1-1"/>
    <property type="match status" value="1"/>
</dbReference>
<dbReference type="Gene3D" id="3.30.870.10">
    <property type="entry name" value="Endonuclease Chain A"/>
    <property type="match status" value="2"/>
</dbReference>
<feature type="active site" description="Phosphohistidine intermediate" evidence="6">
    <location>
        <position position="439"/>
    </location>
</feature>
<evidence type="ECO:0000259" key="10">
    <source>
        <dbReference type="Pfam" id="PF13090"/>
    </source>
</evidence>
<dbReference type="SUPFAM" id="SSF56024">
    <property type="entry name" value="Phospholipase D/nuclease"/>
    <property type="match status" value="2"/>
</dbReference>
<dbReference type="Gene3D" id="1.20.58.310">
    <property type="entry name" value="Polyphosphate kinase N-terminal domain"/>
    <property type="match status" value="1"/>
</dbReference>
<protein>
    <recommendedName>
        <fullName evidence="6 7">Polyphosphate kinase</fullName>
        <ecNumber evidence="6 7">2.7.4.1</ecNumber>
    </recommendedName>
    <alternativeName>
        <fullName evidence="6">ATP-polyphosphate phosphotransferase</fullName>
    </alternativeName>
    <alternativeName>
        <fullName evidence="6">Polyphosphoric acid kinase</fullName>
    </alternativeName>
</protein>
<dbReference type="InterPro" id="IPR036830">
    <property type="entry name" value="PP_kinase_middle_dom_sf"/>
</dbReference>
<feature type="domain" description="Polyphosphate kinase N-terminal" evidence="9">
    <location>
        <begin position="8"/>
        <end position="113"/>
    </location>
</feature>
<gene>
    <name evidence="6" type="primary">ppk</name>
    <name evidence="12" type="ORF">SAMN04487992_10741</name>
</gene>
<name>A0A1G7I4J0_9FLAO</name>
<dbReference type="AlphaFoldDB" id="A0A1G7I4J0"/>
<feature type="binding site" evidence="6">
    <location>
        <position position="596"/>
    </location>
    <ligand>
        <name>ATP</name>
        <dbReference type="ChEBI" id="CHEBI:30616"/>
    </ligand>
</feature>
<evidence type="ECO:0000313" key="13">
    <source>
        <dbReference type="Proteomes" id="UP000182114"/>
    </source>
</evidence>
<feature type="binding site" evidence="6">
    <location>
        <position position="379"/>
    </location>
    <ligand>
        <name>Mg(2+)</name>
        <dbReference type="ChEBI" id="CHEBI:18420"/>
    </ligand>
</feature>
<dbReference type="Gene3D" id="3.30.1840.10">
    <property type="entry name" value="Polyphosphate kinase middle domain"/>
    <property type="match status" value="1"/>
</dbReference>
<keyword evidence="1 6" id="KW-0597">Phosphoprotein</keyword>
<feature type="domain" description="Polyphosphate kinase C-terminal" evidence="10">
    <location>
        <begin position="507"/>
        <end position="676"/>
    </location>
</feature>
<dbReference type="PANTHER" id="PTHR30218">
    <property type="entry name" value="POLYPHOSPHATE KINASE"/>
    <property type="match status" value="1"/>
</dbReference>
<feature type="binding site" evidence="6">
    <location>
        <position position="568"/>
    </location>
    <ligand>
        <name>ATP</name>
        <dbReference type="ChEBI" id="CHEBI:30616"/>
    </ligand>
</feature>
<evidence type="ECO:0000256" key="1">
    <source>
        <dbReference type="ARBA" id="ARBA00022553"/>
    </source>
</evidence>
<dbReference type="RefSeq" id="WP_074538604.1">
    <property type="nucleotide sequence ID" value="NZ_FNBD01000007.1"/>
</dbReference>
<keyword evidence="13" id="KW-1185">Reference proteome</keyword>
<keyword evidence="6" id="KW-0460">Magnesium</keyword>
<dbReference type="SUPFAM" id="SSF143724">
    <property type="entry name" value="PHP14-like"/>
    <property type="match status" value="1"/>
</dbReference>
<dbReference type="Pfam" id="PF13089">
    <property type="entry name" value="PP_kinase_N"/>
    <property type="match status" value="1"/>
</dbReference>
<comment type="similarity">
    <text evidence="6 7">Belongs to the polyphosphate kinase 1 (PPK1) family.</text>
</comment>
<feature type="domain" description="Polyphosphate kinase middle" evidence="8">
    <location>
        <begin position="122"/>
        <end position="309"/>
    </location>
</feature>
<dbReference type="Pfam" id="PF17941">
    <property type="entry name" value="PP_kinase_C_1"/>
    <property type="match status" value="1"/>
</dbReference>
<dbReference type="InterPro" id="IPR003414">
    <property type="entry name" value="PP_kinase"/>
</dbReference>
<dbReference type="NCBIfam" id="TIGR03705">
    <property type="entry name" value="poly_P_kin"/>
    <property type="match status" value="1"/>
</dbReference>
<keyword evidence="4 6" id="KW-0418">Kinase</keyword>
<dbReference type="InterPro" id="IPR024953">
    <property type="entry name" value="PP_kinase_middle"/>
</dbReference>
<dbReference type="GO" id="GO:0009358">
    <property type="term" value="C:polyphosphate kinase complex"/>
    <property type="evidence" value="ECO:0007669"/>
    <property type="project" value="InterPro"/>
</dbReference>
<dbReference type="EC" id="2.7.4.1" evidence="6 7"/>
<feature type="domain" description="Polyphosphate kinase C-terminal" evidence="11">
    <location>
        <begin position="336"/>
        <end position="499"/>
    </location>
</feature>
<dbReference type="PANTHER" id="PTHR30218:SF0">
    <property type="entry name" value="POLYPHOSPHATE KINASE"/>
    <property type="match status" value="1"/>
</dbReference>
<dbReference type="CDD" id="cd09167">
    <property type="entry name" value="PLDc_EcPPK1_C2_like"/>
    <property type="match status" value="1"/>
</dbReference>
<dbReference type="EMBL" id="FNBD01000007">
    <property type="protein sequence ID" value="SDF07518.1"/>
    <property type="molecule type" value="Genomic_DNA"/>
</dbReference>
<evidence type="ECO:0000256" key="4">
    <source>
        <dbReference type="ARBA" id="ARBA00022777"/>
    </source>
</evidence>
<sequence>MIKSKNQYINREISWLQFNKRVLQETADKKVPLIERLRFLGIFSNNLDEFFKVRYATVKRIVEAGKTGKSVLGGEIAKDLLEQITNIVIKQQTESLKILGEIEKELEAEDIYIINEKEITPKQSEFIKTYFANQVSPVLMTIILNDLREFPVLKDTAAYLAIKMVLKPETDLKNSENRYALIEIPKGIDRFVVLPKEDGKDYIIILDDLIRYCLGSIFNMFEYKSISAHMIKITRDAELDMDNDLSKSFIEKISSSVEHRKTSDPVRFVYDKSIAKDTLNFLKEKMNIEDTDSVIPGGRYHNRRDYMGFPSLGRQDLLYDKITPLPVKGLNMEGSLFEPIATKDFLQYTPYHTFSYIIKFLREAALDPKVKTIKITVYRLANNSQVAASLINAVKNGKQVTVQIELQARFDEQANIEYAEQLQAEGVKLIFGVPGLKVHSKICLIEREENDVIKRYGFISTGNFNEATARIYTDYTLFTANEDILKELNKVFDFFETTYKINKYKHLIVSPHYTKNLFKKLIDTEIANAKAGKEAYIKIKMNSFTSYKMVDKLYEASNAGVKIQLIVRGICCLIPGVKGMSENIEAISVVDKFLEHPRSFIFGNNGDPKIFITSADWMTRNLDYRVEVGCPIYDKDIKQELIDTFEISWSDNLKARVFSQKQDNAYKKIKGPEVRSQFALYDYYKAKLES</sequence>
<keyword evidence="3 6" id="KW-0547">Nucleotide-binding</keyword>
<dbReference type="CDD" id="cd09164">
    <property type="entry name" value="PLDc_EcPPK1_C1_like"/>
    <property type="match status" value="1"/>
</dbReference>
<comment type="function">
    <text evidence="6 7">Catalyzes the reversible transfer of the terminal phosphate of ATP to form a long-chain polyphosphate (polyP).</text>
</comment>
<dbReference type="InterPro" id="IPR025200">
    <property type="entry name" value="PPK_C_dom2"/>
</dbReference>
<evidence type="ECO:0000256" key="7">
    <source>
        <dbReference type="RuleBase" id="RU003800"/>
    </source>
</evidence>
<dbReference type="Pfam" id="PF02503">
    <property type="entry name" value="PP_kinase"/>
    <property type="match status" value="1"/>
</dbReference>
<comment type="cofactor">
    <cofactor evidence="6">
        <name>Mg(2+)</name>
        <dbReference type="ChEBI" id="CHEBI:18420"/>
    </cofactor>
</comment>
<feature type="binding site" evidence="6">
    <location>
        <position position="46"/>
    </location>
    <ligand>
        <name>ATP</name>
        <dbReference type="ChEBI" id="CHEBI:30616"/>
    </ligand>
</feature>
<evidence type="ECO:0000256" key="5">
    <source>
        <dbReference type="ARBA" id="ARBA00022840"/>
    </source>
</evidence>
<dbReference type="GO" id="GO:0006799">
    <property type="term" value="P:polyphosphate biosynthetic process"/>
    <property type="evidence" value="ECO:0007669"/>
    <property type="project" value="UniProtKB-UniRule"/>
</dbReference>
<organism evidence="12 13">
    <name type="scientific">Cellulophaga baltica</name>
    <dbReference type="NCBI Taxonomy" id="76594"/>
    <lineage>
        <taxon>Bacteria</taxon>
        <taxon>Pseudomonadati</taxon>
        <taxon>Bacteroidota</taxon>
        <taxon>Flavobacteriia</taxon>
        <taxon>Flavobacteriales</taxon>
        <taxon>Flavobacteriaceae</taxon>
        <taxon>Cellulophaga</taxon>
    </lineage>
</organism>
<dbReference type="InterPro" id="IPR025198">
    <property type="entry name" value="PPK_N_dom"/>
</dbReference>
<evidence type="ECO:0000256" key="6">
    <source>
        <dbReference type="HAMAP-Rule" id="MF_00347"/>
    </source>
</evidence>
<dbReference type="Proteomes" id="UP000182114">
    <property type="component" value="Unassembled WGS sequence"/>
</dbReference>
<dbReference type="GO" id="GO:0008976">
    <property type="term" value="F:polyphosphate kinase activity"/>
    <property type="evidence" value="ECO:0007669"/>
    <property type="project" value="UniProtKB-UniRule"/>
</dbReference>
<dbReference type="HAMAP" id="MF_00347">
    <property type="entry name" value="Polyphosphate_kinase"/>
    <property type="match status" value="1"/>
</dbReference>